<proteinExistence type="inferred from homology"/>
<keyword evidence="2" id="KW-0813">Transport</keyword>
<dbReference type="PANTHER" id="PTHR43553">
    <property type="entry name" value="HEAVY METAL TRANSPORTER"/>
    <property type="match status" value="1"/>
</dbReference>
<dbReference type="SUPFAM" id="SSF52540">
    <property type="entry name" value="P-loop containing nucleoside triphosphate hydrolases"/>
    <property type="match status" value="1"/>
</dbReference>
<dbReference type="RefSeq" id="WP_354550939.1">
    <property type="nucleotide sequence ID" value="NZ_JBEPSM010000001.1"/>
</dbReference>
<dbReference type="Proteomes" id="UP001549321">
    <property type="component" value="Unassembled WGS sequence"/>
</dbReference>
<dbReference type="CDD" id="cd03225">
    <property type="entry name" value="ABC_cobalt_CbiO_domain1"/>
    <property type="match status" value="1"/>
</dbReference>
<feature type="domain" description="ABC transporter" evidence="5">
    <location>
        <begin position="9"/>
        <end position="240"/>
    </location>
</feature>
<organism evidence="6 7">
    <name type="scientific">Kaistia defluvii</name>
    <dbReference type="NCBI Taxonomy" id="410841"/>
    <lineage>
        <taxon>Bacteria</taxon>
        <taxon>Pseudomonadati</taxon>
        <taxon>Pseudomonadota</taxon>
        <taxon>Alphaproteobacteria</taxon>
        <taxon>Hyphomicrobiales</taxon>
        <taxon>Kaistiaceae</taxon>
        <taxon>Kaistia</taxon>
    </lineage>
</organism>
<evidence type="ECO:0000313" key="6">
    <source>
        <dbReference type="EMBL" id="MET4634269.1"/>
    </source>
</evidence>
<dbReference type="GO" id="GO:0005524">
    <property type="term" value="F:ATP binding"/>
    <property type="evidence" value="ECO:0007669"/>
    <property type="project" value="UniProtKB-KW"/>
</dbReference>
<dbReference type="InterPro" id="IPR003439">
    <property type="entry name" value="ABC_transporter-like_ATP-bd"/>
</dbReference>
<evidence type="ECO:0000256" key="2">
    <source>
        <dbReference type="ARBA" id="ARBA00022448"/>
    </source>
</evidence>
<gene>
    <name evidence="6" type="ORF">ABIE08_002182</name>
</gene>
<dbReference type="Pfam" id="PF00005">
    <property type="entry name" value="ABC_tran"/>
    <property type="match status" value="1"/>
</dbReference>
<evidence type="ECO:0000256" key="4">
    <source>
        <dbReference type="ARBA" id="ARBA00022840"/>
    </source>
</evidence>
<accession>A0ABV2QZ20</accession>
<keyword evidence="7" id="KW-1185">Reference proteome</keyword>
<dbReference type="InterPro" id="IPR017871">
    <property type="entry name" value="ABC_transporter-like_CS"/>
</dbReference>
<name>A0ABV2QZ20_9HYPH</name>
<keyword evidence="3" id="KW-0547">Nucleotide-binding</keyword>
<keyword evidence="4 6" id="KW-0067">ATP-binding</keyword>
<dbReference type="InterPro" id="IPR015856">
    <property type="entry name" value="ABC_transpr_CbiO/EcfA_su"/>
</dbReference>
<evidence type="ECO:0000313" key="7">
    <source>
        <dbReference type="Proteomes" id="UP001549321"/>
    </source>
</evidence>
<evidence type="ECO:0000256" key="1">
    <source>
        <dbReference type="ARBA" id="ARBA00005417"/>
    </source>
</evidence>
<evidence type="ECO:0000256" key="3">
    <source>
        <dbReference type="ARBA" id="ARBA00022741"/>
    </source>
</evidence>
<dbReference type="EMBL" id="JBEPSM010000001">
    <property type="protein sequence ID" value="MET4634269.1"/>
    <property type="molecule type" value="Genomic_DNA"/>
</dbReference>
<evidence type="ECO:0000259" key="5">
    <source>
        <dbReference type="PROSITE" id="PS50893"/>
    </source>
</evidence>
<dbReference type="SMART" id="SM00382">
    <property type="entry name" value="AAA"/>
    <property type="match status" value="1"/>
</dbReference>
<dbReference type="InterPro" id="IPR003593">
    <property type="entry name" value="AAA+_ATPase"/>
</dbReference>
<dbReference type="PANTHER" id="PTHR43553:SF24">
    <property type="entry name" value="ENERGY-COUPLING FACTOR TRANSPORTER ATP-BINDING PROTEIN ECFA1"/>
    <property type="match status" value="1"/>
</dbReference>
<dbReference type="InterPro" id="IPR027417">
    <property type="entry name" value="P-loop_NTPase"/>
</dbReference>
<comment type="similarity">
    <text evidence="1">Belongs to the ABC transporter superfamily.</text>
</comment>
<sequence>MNALPPPLIRLSGIVAGYAAAKPVLDGVDLVLNPGERMVLLGANGAGKSTLLHVITGFIPASAGTVEAFGAVRRSEADFRSVRVRAGLVFQDADDQLFCPTVIEDVAFGPLNLGQSREEAYETARATLRSLELGHLADRVTHRLSGGEKRLVSIAAVLAMQPEVLLLDEPTVGLDPDAYARLSDILEALPQAMIIVAHDAHFMARFATCALLLKDGRGHRGSVHQHPHHHSHAHVHFEHDVEGSLPVGLGAHPL</sequence>
<protein>
    <submittedName>
        <fullName evidence="6">Cobalt/nickel transport system ATP-binding protein</fullName>
    </submittedName>
</protein>
<comment type="caution">
    <text evidence="6">The sequence shown here is derived from an EMBL/GenBank/DDBJ whole genome shotgun (WGS) entry which is preliminary data.</text>
</comment>
<dbReference type="PROSITE" id="PS50893">
    <property type="entry name" value="ABC_TRANSPORTER_2"/>
    <property type="match status" value="1"/>
</dbReference>
<dbReference type="Gene3D" id="3.40.50.300">
    <property type="entry name" value="P-loop containing nucleotide triphosphate hydrolases"/>
    <property type="match status" value="1"/>
</dbReference>
<dbReference type="PROSITE" id="PS00211">
    <property type="entry name" value="ABC_TRANSPORTER_1"/>
    <property type="match status" value="1"/>
</dbReference>
<dbReference type="InterPro" id="IPR050095">
    <property type="entry name" value="ECF_ABC_transporter_ATP-bd"/>
</dbReference>
<reference evidence="6 7" key="1">
    <citation type="submission" date="2024-06" db="EMBL/GenBank/DDBJ databases">
        <title>Sorghum-associated microbial communities from plants grown in Nebraska, USA.</title>
        <authorList>
            <person name="Schachtman D."/>
        </authorList>
    </citation>
    <scope>NUCLEOTIDE SEQUENCE [LARGE SCALE GENOMIC DNA]</scope>
    <source>
        <strain evidence="6 7">3207</strain>
    </source>
</reference>